<sequence length="651" mass="72848">MDTTLDKKLLGFRQIAQEKLQNILCSIPLDKDLIIEPALIKPLENIVGASWLRKNGIDKIYKFDPKNAPPKRKQFLYFLTSNLLTFKSALDQISSYQSQTSNSILAAESERNSRQYHVMVFPQVLASFEHLLEEEGLYGYVDLYSFQWDFIALDQGLLSLEIPNLFADVFVRRDGSLLGSVAQSLRIFNMVMGRPNLLFSFGENAEKVLQMIQQIDAERKVKSGEAKDISDFSAMLIVDRDKDYPSCLLTPVIYSGLLLEIHKHNSGSLTIESTGNKIQNGKLAILQNENNSKPKNKETTNLRMNGAQDLIYQENRYRHFSEVIGLLSSQAKALGLEGKMYSKDMKLSEMKDYVTNKLPKVAAQKKELFKHLLLCETIMEEIGANFEKHQLIEESILTNTNRKQIMSYIDELLAADAHKFNTLRLICLYHVTIGLTSEDMTKLMTAYLNAFGYQHLTVFNNLFQAKLFPDTTNLTKAKILSQISIPILKTPFQIEANKLKLLPTDANETAQSPVSPSSPTTPTGSGKKQCPSYVFNGNYIPLIAQLSSMILNAVSFEDLNNRFGHLERLKLSGKNFGPKTLRELSITSAKADVNQLLPLKVKTIVVFVIGGITYAEVAACQLVEKLTGGKVVLASDTVLSGCDLLESVVGC</sequence>
<feature type="compositionally biased region" description="Low complexity" evidence="2">
    <location>
        <begin position="512"/>
        <end position="523"/>
    </location>
</feature>
<dbReference type="InterPro" id="IPR036045">
    <property type="entry name" value="Sec1-like_sf"/>
</dbReference>
<dbReference type="AlphaFoldDB" id="A0A903TX32"/>
<dbReference type="Gene3D" id="1.25.40.850">
    <property type="match status" value="1"/>
</dbReference>
<dbReference type="OrthoDB" id="10262528at2759"/>
<comment type="similarity">
    <text evidence="1">Belongs to the STXBP/unc-18/SEC1 family.</text>
</comment>
<dbReference type="SUPFAM" id="SSF56815">
    <property type="entry name" value="Sec1/munc18-like (SM) proteins"/>
    <property type="match status" value="1"/>
</dbReference>
<protein>
    <recommendedName>
        <fullName evidence="5">Vacuolar protein sorting-associated protein 33B</fullName>
    </recommendedName>
</protein>
<dbReference type="InterPro" id="IPR001619">
    <property type="entry name" value="Sec1-like"/>
</dbReference>
<evidence type="ECO:0008006" key="5">
    <source>
        <dbReference type="Google" id="ProtNLM"/>
    </source>
</evidence>
<reference evidence="3 4" key="1">
    <citation type="submission" date="2017-06" db="EMBL/GenBank/DDBJ databases">
        <title>Aedes aegypti genome working group (AGWG) sequencing and assembly.</title>
        <authorList>
            <consortium name="Aedes aegypti Genome Working Group (AGWG)"/>
            <person name="Matthews B.J."/>
        </authorList>
    </citation>
    <scope>NUCLEOTIDE SEQUENCE [LARGE SCALE GENOMIC DNA]</scope>
    <source>
        <strain evidence="3 4">LVP_AGWG</strain>
    </source>
</reference>
<dbReference type="GO" id="GO:0016192">
    <property type="term" value="P:vesicle-mediated transport"/>
    <property type="evidence" value="ECO:0007669"/>
    <property type="project" value="InterPro"/>
</dbReference>
<keyword evidence="4" id="KW-1185">Reference proteome</keyword>
<dbReference type="Gene3D" id="3.40.50.1910">
    <property type="match status" value="1"/>
</dbReference>
<dbReference type="Gene3D" id="3.40.50.2060">
    <property type="match status" value="1"/>
</dbReference>
<name>A0A903TX32_AEDAE</name>
<dbReference type="Proteomes" id="UP000008820">
    <property type="component" value="Chromosome 3"/>
</dbReference>
<evidence type="ECO:0000313" key="4">
    <source>
        <dbReference type="Proteomes" id="UP000008820"/>
    </source>
</evidence>
<organism evidence="3 4">
    <name type="scientific">Aedes aegypti</name>
    <name type="common">Yellowfever mosquito</name>
    <name type="synonym">Culex aegypti</name>
    <dbReference type="NCBI Taxonomy" id="7159"/>
    <lineage>
        <taxon>Eukaryota</taxon>
        <taxon>Metazoa</taxon>
        <taxon>Ecdysozoa</taxon>
        <taxon>Arthropoda</taxon>
        <taxon>Hexapoda</taxon>
        <taxon>Insecta</taxon>
        <taxon>Pterygota</taxon>
        <taxon>Neoptera</taxon>
        <taxon>Endopterygota</taxon>
        <taxon>Diptera</taxon>
        <taxon>Nematocera</taxon>
        <taxon>Culicoidea</taxon>
        <taxon>Culicidae</taxon>
        <taxon>Culicinae</taxon>
        <taxon>Aedini</taxon>
        <taxon>Aedes</taxon>
        <taxon>Stegomyia</taxon>
    </lineage>
</organism>
<gene>
    <name evidence="3" type="primary">5578748</name>
</gene>
<reference evidence="3" key="2">
    <citation type="submission" date="2022-10" db="UniProtKB">
        <authorList>
            <consortium name="EnsemblMetazoa"/>
        </authorList>
    </citation>
    <scope>IDENTIFICATION</scope>
    <source>
        <strain evidence="3">LVP_AGWG</strain>
    </source>
</reference>
<dbReference type="Gene3D" id="3.90.830.10">
    <property type="entry name" value="Syntaxin Binding Protein 1, Chain A, domain 2"/>
    <property type="match status" value="1"/>
</dbReference>
<dbReference type="InterPro" id="IPR043155">
    <property type="entry name" value="VPS33_dom3b"/>
</dbReference>
<evidence type="ECO:0000256" key="2">
    <source>
        <dbReference type="SAM" id="MobiDB-lite"/>
    </source>
</evidence>
<evidence type="ECO:0000256" key="1">
    <source>
        <dbReference type="ARBA" id="ARBA00009884"/>
    </source>
</evidence>
<proteinExistence type="inferred from homology"/>
<dbReference type="EnsemblMetazoa" id="AAEL003670-RB">
    <property type="protein sequence ID" value="AAEL003670-PB"/>
    <property type="gene ID" value="AAEL003670"/>
</dbReference>
<dbReference type="Pfam" id="PF00995">
    <property type="entry name" value="Sec1"/>
    <property type="match status" value="1"/>
</dbReference>
<dbReference type="InterPro" id="IPR027482">
    <property type="entry name" value="Sec1-like_dom2"/>
</dbReference>
<evidence type="ECO:0000313" key="3">
    <source>
        <dbReference type="EnsemblMetazoa" id="AAEL003670-PB"/>
    </source>
</evidence>
<dbReference type="OMA" id="QVHIYMI"/>
<dbReference type="InterPro" id="IPR043127">
    <property type="entry name" value="Sec-1-like_dom3a"/>
</dbReference>
<dbReference type="InterPro" id="IPR043154">
    <property type="entry name" value="Sec-1-like_dom1"/>
</dbReference>
<accession>A0A903TX32</accession>
<dbReference type="PANTHER" id="PTHR11679">
    <property type="entry name" value="VESICLE PROTEIN SORTING-ASSOCIATED"/>
    <property type="match status" value="1"/>
</dbReference>
<feature type="region of interest" description="Disordered" evidence="2">
    <location>
        <begin position="507"/>
        <end position="528"/>
    </location>
</feature>